<dbReference type="EMBL" id="VNFE01000009">
    <property type="protein sequence ID" value="TVU87459.1"/>
    <property type="molecule type" value="Genomic_DNA"/>
</dbReference>
<evidence type="ECO:0000256" key="1">
    <source>
        <dbReference type="SAM" id="MobiDB-lite"/>
    </source>
</evidence>
<reference evidence="2 3" key="1">
    <citation type="submission" date="2019-07" db="EMBL/GenBank/DDBJ databases">
        <title>Diversity of Bacteria from Kongsfjorden, Arctic.</title>
        <authorList>
            <person name="Yu Y."/>
        </authorList>
    </citation>
    <scope>NUCLEOTIDE SEQUENCE [LARGE SCALE GENOMIC DNA]</scope>
    <source>
        <strain evidence="2 3">SM1922</strain>
    </source>
</reference>
<dbReference type="RefSeq" id="WP_144815310.1">
    <property type="nucleotide sequence ID" value="NZ_VNFE01000009.1"/>
</dbReference>
<sequence>METDQVTSSQEDSKLNGLLSNFDDAVRLLTQAPAFSKPAKLPRVMDTARRVLLQDGGCEALESRAQAFEDAGVFLGSDWETPQYLVPTLTTFALKSADANVVVIEALSELRLLAVAKGNFEHPLVSAEHAHHYLTQVMAINLWLLFLPPSEAERETQGRLATIPRHLFQHLADRIGYEHIVDQLIDEIWRILKQRPIQVDSIKQMITQIALCQANPAIDLGASGQGADRLVSSLYGPTQACREDPGVDVYRDRLEHMDQAALQAESTGFARAMHDTGLVSPYHAVLLRHLLEEGDHLLSEALGLSSTGRDCLLCYRELVQALIRGGVYPATAQAVYGLALMLERGILYQPPVAPAMWRQLNLPLSEWAQSRLSMAYGDTVSPRARLIEGVLCMLGLPLGVGQGNNPTCQSARALSMWAYNDPDYLLQMVAWAARDDEIIMHFEGQAISSMASLSGVATQLPIDLDPVSLIVVPHLDRIYAEMGRRCIGREGDPHRWVNPEFHGWWSGRGFRINVDVATGQLSDVDDFIRHFFAYYHPYYNGNQPLIHPQPAGIAVTDSAARFIGWHAITILRASLDPSDVMRVYFYNPNNDSGQDWGDDVIVSTSGNGERFGEASLPFDRFASRLYIYHYDPLERVDIADVTSEEVENVKHYLHRSWGASRLPPTELQADQGSNSTLPQSPLPDTPPDEG</sequence>
<feature type="compositionally biased region" description="Pro residues" evidence="1">
    <location>
        <begin position="680"/>
        <end position="690"/>
    </location>
</feature>
<feature type="compositionally biased region" description="Polar residues" evidence="1">
    <location>
        <begin position="668"/>
        <end position="679"/>
    </location>
</feature>
<dbReference type="Proteomes" id="UP000317288">
    <property type="component" value="Unassembled WGS sequence"/>
</dbReference>
<evidence type="ECO:0000313" key="2">
    <source>
        <dbReference type="EMBL" id="TVU87459.1"/>
    </source>
</evidence>
<dbReference type="AlphaFoldDB" id="A0A558J1E1"/>
<gene>
    <name evidence="2" type="ORF">FQP89_21540</name>
</gene>
<proteinExistence type="predicted"/>
<feature type="region of interest" description="Disordered" evidence="1">
    <location>
        <begin position="663"/>
        <end position="690"/>
    </location>
</feature>
<organism evidence="2 3">
    <name type="scientific">Vreelandella titanicae</name>
    <dbReference type="NCBI Taxonomy" id="664683"/>
    <lineage>
        <taxon>Bacteria</taxon>
        <taxon>Pseudomonadati</taxon>
        <taxon>Pseudomonadota</taxon>
        <taxon>Gammaproteobacteria</taxon>
        <taxon>Oceanospirillales</taxon>
        <taxon>Halomonadaceae</taxon>
        <taxon>Vreelandella</taxon>
    </lineage>
</organism>
<accession>A0A558J1E1</accession>
<evidence type="ECO:0000313" key="3">
    <source>
        <dbReference type="Proteomes" id="UP000317288"/>
    </source>
</evidence>
<comment type="caution">
    <text evidence="2">The sequence shown here is derived from an EMBL/GenBank/DDBJ whole genome shotgun (WGS) entry which is preliminary data.</text>
</comment>
<name>A0A558J1E1_9GAMM</name>
<protein>
    <submittedName>
        <fullName evidence="2">Uncharacterized protein</fullName>
    </submittedName>
</protein>